<dbReference type="GO" id="GO:0016491">
    <property type="term" value="F:oxidoreductase activity"/>
    <property type="evidence" value="ECO:0007669"/>
    <property type="project" value="UniProtKB-KW"/>
</dbReference>
<dbReference type="AlphaFoldDB" id="X0PR40"/>
<dbReference type="EMBL" id="BAWF01000019">
    <property type="protein sequence ID" value="GAF45334.1"/>
    <property type="molecule type" value="Genomic_DNA"/>
</dbReference>
<evidence type="ECO:0000256" key="2">
    <source>
        <dbReference type="ARBA" id="ARBA00022643"/>
    </source>
</evidence>
<proteinExistence type="predicted"/>
<dbReference type="SUPFAM" id="SSF55469">
    <property type="entry name" value="FMN-dependent nitroreductase-like"/>
    <property type="match status" value="1"/>
</dbReference>
<comment type="caution">
    <text evidence="6">The sequence shown here is derived from an EMBL/GenBank/DDBJ whole genome shotgun (WGS) entry which is preliminary data.</text>
</comment>
<accession>X0PR40</accession>
<feature type="domain" description="Nitroreductase" evidence="5">
    <location>
        <begin position="23"/>
        <end position="88"/>
    </location>
</feature>
<sequence>MRAPADIPTVETDEAAVLEHLLATRWSCRAYQDRPVPEETIDRLLTIAQRSASWCNTQPWQAIVTSGEDTKRFREAMTSGARNNQPKFDFDAPAEYPGVYRERRPVSRSTTPTPTTRPTTTAQSGHP</sequence>
<gene>
    <name evidence="6" type="ORF">RW1_019_00860</name>
</gene>
<keyword evidence="1" id="KW-0285">Flavoprotein</keyword>
<reference evidence="6 7" key="1">
    <citation type="submission" date="2014-02" db="EMBL/GenBank/DDBJ databases">
        <title>Whole genome shotgun sequence of Rhodococcus wratislaviensis NBRC 100605.</title>
        <authorList>
            <person name="Hosoyama A."/>
            <person name="Tsuchikane K."/>
            <person name="Yoshida I."/>
            <person name="Ohji S."/>
            <person name="Ichikawa N."/>
            <person name="Yamazoe A."/>
            <person name="Fujita N."/>
        </authorList>
    </citation>
    <scope>NUCLEOTIDE SEQUENCE [LARGE SCALE GENOMIC DNA]</scope>
    <source>
        <strain evidence="6 7">NBRC 100605</strain>
    </source>
</reference>
<evidence type="ECO:0000313" key="6">
    <source>
        <dbReference type="EMBL" id="GAF45334.1"/>
    </source>
</evidence>
<keyword evidence="3" id="KW-0560">Oxidoreductase</keyword>
<dbReference type="PANTHER" id="PTHR23026">
    <property type="entry name" value="NADPH NITROREDUCTASE"/>
    <property type="match status" value="1"/>
</dbReference>
<keyword evidence="7" id="KW-1185">Reference proteome</keyword>
<dbReference type="InterPro" id="IPR050627">
    <property type="entry name" value="Nitroreductase/BluB"/>
</dbReference>
<protein>
    <recommendedName>
        <fullName evidence="5">Nitroreductase domain-containing protein</fullName>
    </recommendedName>
</protein>
<keyword evidence="2" id="KW-0288">FMN</keyword>
<dbReference type="Gene3D" id="3.40.109.10">
    <property type="entry name" value="NADH Oxidase"/>
    <property type="match status" value="1"/>
</dbReference>
<evidence type="ECO:0000256" key="4">
    <source>
        <dbReference type="SAM" id="MobiDB-lite"/>
    </source>
</evidence>
<evidence type="ECO:0000313" key="7">
    <source>
        <dbReference type="Proteomes" id="UP000019491"/>
    </source>
</evidence>
<name>X0PR40_RHOWR</name>
<evidence type="ECO:0000256" key="1">
    <source>
        <dbReference type="ARBA" id="ARBA00022630"/>
    </source>
</evidence>
<dbReference type="Proteomes" id="UP000019491">
    <property type="component" value="Unassembled WGS sequence"/>
</dbReference>
<evidence type="ECO:0000256" key="3">
    <source>
        <dbReference type="ARBA" id="ARBA00023002"/>
    </source>
</evidence>
<organism evidence="6 7">
    <name type="scientific">Rhodococcus wratislaviensis NBRC 100605</name>
    <dbReference type="NCBI Taxonomy" id="1219028"/>
    <lineage>
        <taxon>Bacteria</taxon>
        <taxon>Bacillati</taxon>
        <taxon>Actinomycetota</taxon>
        <taxon>Actinomycetes</taxon>
        <taxon>Mycobacteriales</taxon>
        <taxon>Nocardiaceae</taxon>
        <taxon>Rhodococcus</taxon>
    </lineage>
</organism>
<feature type="region of interest" description="Disordered" evidence="4">
    <location>
        <begin position="78"/>
        <end position="127"/>
    </location>
</feature>
<dbReference type="InterPro" id="IPR029479">
    <property type="entry name" value="Nitroreductase"/>
</dbReference>
<feature type="compositionally biased region" description="Low complexity" evidence="4">
    <location>
        <begin position="107"/>
        <end position="121"/>
    </location>
</feature>
<dbReference type="PANTHER" id="PTHR23026:SF90">
    <property type="entry name" value="IODOTYROSINE DEIODINASE 1"/>
    <property type="match status" value="1"/>
</dbReference>
<dbReference type="InterPro" id="IPR000415">
    <property type="entry name" value="Nitroreductase-like"/>
</dbReference>
<dbReference type="RefSeq" id="WP_306303767.1">
    <property type="nucleotide sequence ID" value="NZ_BAWF01000019.1"/>
</dbReference>
<evidence type="ECO:0000259" key="5">
    <source>
        <dbReference type="Pfam" id="PF00881"/>
    </source>
</evidence>
<dbReference type="Pfam" id="PF00881">
    <property type="entry name" value="Nitroreductase"/>
    <property type="match status" value="1"/>
</dbReference>